<dbReference type="AlphaFoldDB" id="A0A379G5Q0"/>
<dbReference type="EMBL" id="UGUA01000002">
    <property type="protein sequence ID" value="SUC36192.1"/>
    <property type="molecule type" value="Genomic_DNA"/>
</dbReference>
<dbReference type="RefSeq" id="WP_115164875.1">
    <property type="nucleotide sequence ID" value="NZ_UGUA01000002.1"/>
</dbReference>
<gene>
    <name evidence="1" type="ORF">NCTC12026_02610</name>
</gene>
<reference evidence="1 2" key="1">
    <citation type="submission" date="2018-06" db="EMBL/GenBank/DDBJ databases">
        <authorList>
            <consortium name="Pathogen Informatics"/>
            <person name="Doyle S."/>
        </authorList>
    </citation>
    <scope>NUCLEOTIDE SEQUENCE [LARGE SCALE GENOMIC DNA]</scope>
    <source>
        <strain evidence="1 2">NCTC12026</strain>
    </source>
</reference>
<organism evidence="1 2">
    <name type="scientific">Providencia rustigianii</name>
    <dbReference type="NCBI Taxonomy" id="158850"/>
    <lineage>
        <taxon>Bacteria</taxon>
        <taxon>Pseudomonadati</taxon>
        <taxon>Pseudomonadota</taxon>
        <taxon>Gammaproteobacteria</taxon>
        <taxon>Enterobacterales</taxon>
        <taxon>Morganellaceae</taxon>
        <taxon>Providencia</taxon>
    </lineage>
</organism>
<dbReference type="Proteomes" id="UP000255129">
    <property type="component" value="Unassembled WGS sequence"/>
</dbReference>
<evidence type="ECO:0000313" key="1">
    <source>
        <dbReference type="EMBL" id="SUC36192.1"/>
    </source>
</evidence>
<sequence>MQKAKDMYQKKIRFPEDICQAIERNGELECRKFNTEVIYQLRKAYGLIEKKSPNCANSRG</sequence>
<dbReference type="OrthoDB" id="6462921at2"/>
<protein>
    <recommendedName>
        <fullName evidence="3">Arc-like DNA binding domain-containing protein</fullName>
    </recommendedName>
</protein>
<proteinExistence type="predicted"/>
<name>A0A379G5Q0_9GAMM</name>
<accession>A0A379G5Q0</accession>
<evidence type="ECO:0000313" key="2">
    <source>
        <dbReference type="Proteomes" id="UP000255129"/>
    </source>
</evidence>
<evidence type="ECO:0008006" key="3">
    <source>
        <dbReference type="Google" id="ProtNLM"/>
    </source>
</evidence>